<keyword evidence="7" id="KW-0326">Glycosidase</keyword>
<gene>
    <name evidence="7" type="ORF">KDU71_04340</name>
</gene>
<dbReference type="Gene3D" id="3.30.2080.10">
    <property type="entry name" value="GH92 mannosidase domain"/>
    <property type="match status" value="1"/>
</dbReference>
<dbReference type="GO" id="GO:0016798">
    <property type="term" value="F:hydrolase activity, acting on glycosyl bonds"/>
    <property type="evidence" value="ECO:0007669"/>
    <property type="project" value="UniProtKB-KW"/>
</dbReference>
<keyword evidence="3" id="KW-0106">Calcium</keyword>
<dbReference type="FunFam" id="1.20.1050.60:FF:000001">
    <property type="entry name" value="Putative alpha-1,2-mannosidase"/>
    <property type="match status" value="1"/>
</dbReference>
<keyword evidence="4" id="KW-0732">Signal</keyword>
<dbReference type="SUPFAM" id="SSF48208">
    <property type="entry name" value="Six-hairpin glycosidases"/>
    <property type="match status" value="1"/>
</dbReference>
<evidence type="ECO:0000256" key="2">
    <source>
        <dbReference type="ARBA" id="ARBA00011245"/>
    </source>
</evidence>
<keyword evidence="8" id="KW-1185">Reference proteome</keyword>
<dbReference type="Pfam" id="PF07971">
    <property type="entry name" value="Glyco_hydro_92"/>
    <property type="match status" value="1"/>
</dbReference>
<comment type="cofactor">
    <cofactor evidence="1">
        <name>Ca(2+)</name>
        <dbReference type="ChEBI" id="CHEBI:29108"/>
    </cofactor>
</comment>
<dbReference type="AlphaFoldDB" id="A0A941IWQ8"/>
<feature type="chain" id="PRO_5037199342" evidence="4">
    <location>
        <begin position="23"/>
        <end position="770"/>
    </location>
</feature>
<dbReference type="FunFam" id="3.30.2080.10:FF:000001">
    <property type="entry name" value="Alpha-1,2-mannosidase subfamily"/>
    <property type="match status" value="1"/>
</dbReference>
<evidence type="ECO:0000259" key="5">
    <source>
        <dbReference type="Pfam" id="PF07971"/>
    </source>
</evidence>
<dbReference type="InterPro" id="IPR041371">
    <property type="entry name" value="GH92_N"/>
</dbReference>
<dbReference type="GO" id="GO:0005975">
    <property type="term" value="P:carbohydrate metabolic process"/>
    <property type="evidence" value="ECO:0007669"/>
    <property type="project" value="InterPro"/>
</dbReference>
<dbReference type="InterPro" id="IPR050883">
    <property type="entry name" value="PNGase"/>
</dbReference>
<evidence type="ECO:0000259" key="6">
    <source>
        <dbReference type="Pfam" id="PF17678"/>
    </source>
</evidence>
<protein>
    <submittedName>
        <fullName evidence="7">GH92 family glycosyl hydrolase</fullName>
        <ecNumber evidence="7">3.2.1.-</ecNumber>
    </submittedName>
</protein>
<dbReference type="Gene3D" id="2.70.98.10">
    <property type="match status" value="1"/>
</dbReference>
<comment type="caution">
    <text evidence="7">The sequence shown here is derived from an EMBL/GenBank/DDBJ whole genome shotgun (WGS) entry which is preliminary data.</text>
</comment>
<dbReference type="InterPro" id="IPR012939">
    <property type="entry name" value="Glyco_hydro_92"/>
</dbReference>
<dbReference type="GO" id="GO:0000224">
    <property type="term" value="F:peptide-N4-(N-acetyl-beta-glucosaminyl)asparagine amidase activity"/>
    <property type="evidence" value="ECO:0007669"/>
    <property type="project" value="TreeGrafter"/>
</dbReference>
<dbReference type="InterPro" id="IPR005887">
    <property type="entry name" value="GH92_a_mannosidase_put"/>
</dbReference>
<dbReference type="GO" id="GO:0006516">
    <property type="term" value="P:glycoprotein catabolic process"/>
    <property type="evidence" value="ECO:0007669"/>
    <property type="project" value="TreeGrafter"/>
</dbReference>
<sequence length="770" mass="87785">MTYFKLITLLSLYILVACAPNARQEQTTQKDYTQFVKPLVGTLGEGNTYPGAQVPFGMVQLSPDTEKWQWGAASGYEYSDSTIYGFSMTHLHGTGIPDMGDILFMPTVGQTHIRPGKKDFSEPGYLSKFSHENETAEVGYYSVVLDDYNIKTELTSTNRAGMMRYTFPASDSAHVVLDLSHVLRFDVVWSNVQVINETTIAGMHQVKGWAKERYVYFTAEFSRPFDAARIFSGGKEVKYDSYKTYRFRSSKEAAGPDIQLVADYQTSEAEQLSVKVGISPISTANAMKNLKAEMPDWDFEKYVSVSKNLWNKELAKFEVEGTQNQKETFYTAAYHAFMSPTTYFDVDRNYRGLDQNIHECKDFDNYTVFSLWDTYRATHPLFCLTQADRNANMINAMLAHYQQSPDKLLPIWSFWNNETWCMIGYHAVPVIVDAYFKGVQGVDWELAYEACVNSATHPEYDATAEYEQLGYVPYDLENESVSKTLEYAYDDYCIARFAKALGEEADYKRFSKRALAYKNLFDKEIGWMRPKDSKGQWMADFDTHHFEHLGAFTEGTTWQYTWTVPHDVKGLVELYGSKETMANKLDSVFAYSSGKDYKGVDDIHGRIGEYWHGNEPSHHVTHLYAYVGQPWKTQQLTRHIIDTQYGNEPGSLCGNDDCGQMSAWYIFNAMGFYPVCPGSDEYVITSPAIPSVTMTLSNGNKLVIDTENYSDKNVYVQSVMINGVEWNKSWFSFNDIKEGGHIHFVLGDTPNKEWASAEEHYPPSMSTSKL</sequence>
<comment type="subunit">
    <text evidence="2">Monomer.</text>
</comment>
<feature type="domain" description="Glycosyl hydrolase family 92" evidence="5">
    <location>
        <begin position="285"/>
        <end position="748"/>
    </location>
</feature>
<dbReference type="Pfam" id="PF17678">
    <property type="entry name" value="Glyco_hydro_92N"/>
    <property type="match status" value="1"/>
</dbReference>
<accession>A0A941IWQ8</accession>
<dbReference type="PANTHER" id="PTHR12143">
    <property type="entry name" value="PEPTIDE N-GLYCANASE PNGASE -RELATED"/>
    <property type="match status" value="1"/>
</dbReference>
<dbReference type="Gene3D" id="1.20.1610.10">
    <property type="entry name" value="alpha-1,2-mannosidases domains"/>
    <property type="match status" value="1"/>
</dbReference>
<dbReference type="RefSeq" id="WP_212188684.1">
    <property type="nucleotide sequence ID" value="NZ_JAGTAR010000004.1"/>
</dbReference>
<dbReference type="GO" id="GO:0005829">
    <property type="term" value="C:cytosol"/>
    <property type="evidence" value="ECO:0007669"/>
    <property type="project" value="TreeGrafter"/>
</dbReference>
<keyword evidence="7" id="KW-0378">Hydrolase</keyword>
<organism evidence="7 8">
    <name type="scientific">Carboxylicivirga sediminis</name>
    <dbReference type="NCBI Taxonomy" id="2006564"/>
    <lineage>
        <taxon>Bacteria</taxon>
        <taxon>Pseudomonadati</taxon>
        <taxon>Bacteroidota</taxon>
        <taxon>Bacteroidia</taxon>
        <taxon>Marinilabiliales</taxon>
        <taxon>Marinilabiliaceae</taxon>
        <taxon>Carboxylicivirga</taxon>
    </lineage>
</organism>
<dbReference type="PROSITE" id="PS51257">
    <property type="entry name" value="PROKAR_LIPOPROTEIN"/>
    <property type="match status" value="1"/>
</dbReference>
<reference evidence="7" key="1">
    <citation type="journal article" date="2018" name="Int. J. Syst. Evol. Microbiol.">
        <title>Carboxylicivirga sediminis sp. nov., isolated from coastal sediment.</title>
        <authorList>
            <person name="Wang F.Q."/>
            <person name="Ren L.H."/>
            <person name="Zou R.J."/>
            <person name="Sun Y.Z."/>
            <person name="Liu X.J."/>
            <person name="Jiang F."/>
            <person name="Liu L.J."/>
        </authorList>
    </citation>
    <scope>NUCLEOTIDE SEQUENCE</scope>
    <source>
        <strain evidence="7">JR1</strain>
    </source>
</reference>
<dbReference type="EC" id="3.2.1.-" evidence="7"/>
<evidence type="ECO:0000313" key="7">
    <source>
        <dbReference type="EMBL" id="MBR8534778.1"/>
    </source>
</evidence>
<evidence type="ECO:0000256" key="4">
    <source>
        <dbReference type="SAM" id="SignalP"/>
    </source>
</evidence>
<name>A0A941IWQ8_9BACT</name>
<dbReference type="Proteomes" id="UP000679220">
    <property type="component" value="Unassembled WGS sequence"/>
</dbReference>
<proteinExistence type="predicted"/>
<evidence type="ECO:0000313" key="8">
    <source>
        <dbReference type="Proteomes" id="UP000679220"/>
    </source>
</evidence>
<evidence type="ECO:0000256" key="3">
    <source>
        <dbReference type="ARBA" id="ARBA00022837"/>
    </source>
</evidence>
<evidence type="ECO:0000256" key="1">
    <source>
        <dbReference type="ARBA" id="ARBA00001913"/>
    </source>
</evidence>
<feature type="domain" description="Glycosyl hydrolase family 92 N-terminal" evidence="6">
    <location>
        <begin position="35"/>
        <end position="279"/>
    </location>
</feature>
<feature type="signal peptide" evidence="4">
    <location>
        <begin position="1"/>
        <end position="22"/>
    </location>
</feature>
<dbReference type="FunFam" id="1.20.1610.10:FF:000001">
    <property type="entry name" value="Putative alpha-1,2-mannosidase"/>
    <property type="match status" value="1"/>
</dbReference>
<dbReference type="InterPro" id="IPR008928">
    <property type="entry name" value="6-hairpin_glycosidase_sf"/>
</dbReference>
<dbReference type="GO" id="GO:0030246">
    <property type="term" value="F:carbohydrate binding"/>
    <property type="evidence" value="ECO:0007669"/>
    <property type="project" value="InterPro"/>
</dbReference>
<dbReference type="PANTHER" id="PTHR12143:SF39">
    <property type="entry name" value="SECRETED PROTEIN"/>
    <property type="match status" value="1"/>
</dbReference>
<dbReference type="NCBIfam" id="TIGR01180">
    <property type="entry name" value="aman2_put"/>
    <property type="match status" value="1"/>
</dbReference>
<dbReference type="Gene3D" id="1.20.1050.60">
    <property type="entry name" value="alpha-1,2-mannosidase"/>
    <property type="match status" value="1"/>
</dbReference>
<dbReference type="InterPro" id="IPR014718">
    <property type="entry name" value="GH-type_carb-bd"/>
</dbReference>
<dbReference type="EMBL" id="JAGTAR010000004">
    <property type="protein sequence ID" value="MBR8534778.1"/>
    <property type="molecule type" value="Genomic_DNA"/>
</dbReference>
<reference evidence="7" key="2">
    <citation type="submission" date="2021-04" db="EMBL/GenBank/DDBJ databases">
        <authorList>
            <person name="Zhang T."/>
            <person name="Zhang Y."/>
            <person name="Lu D."/>
            <person name="Zuo D."/>
            <person name="Du Z."/>
        </authorList>
    </citation>
    <scope>NUCLEOTIDE SEQUENCE</scope>
    <source>
        <strain evidence="7">JR1</strain>
    </source>
</reference>